<dbReference type="AlphaFoldDB" id="A0AA46AEW3"/>
<dbReference type="GO" id="GO:0016779">
    <property type="term" value="F:nucleotidyltransferase activity"/>
    <property type="evidence" value="ECO:0007669"/>
    <property type="project" value="UniProtKB-KW"/>
</dbReference>
<keyword evidence="7" id="KW-0238">DNA-binding</keyword>
<dbReference type="Gene3D" id="1.10.10.1330">
    <property type="entry name" value="RNA polymerase sigma-54 factor, core-binding domain"/>
    <property type="match status" value="1"/>
</dbReference>
<dbReference type="GO" id="GO:0016987">
    <property type="term" value="F:sigma factor activity"/>
    <property type="evidence" value="ECO:0007669"/>
    <property type="project" value="UniProtKB-KW"/>
</dbReference>
<evidence type="ECO:0000256" key="6">
    <source>
        <dbReference type="ARBA" id="ARBA00023082"/>
    </source>
</evidence>
<feature type="coiled-coil region" evidence="9">
    <location>
        <begin position="30"/>
        <end position="57"/>
    </location>
</feature>
<keyword evidence="8" id="KW-0804">Transcription</keyword>
<protein>
    <submittedName>
        <fullName evidence="12">RNA polymerase, sigma 54 subunit, RpoN/SigL</fullName>
    </submittedName>
</protein>
<dbReference type="GO" id="GO:0003677">
    <property type="term" value="F:DNA binding"/>
    <property type="evidence" value="ECO:0007669"/>
    <property type="project" value="UniProtKB-KW"/>
</dbReference>
<dbReference type="PANTHER" id="PTHR32248">
    <property type="entry name" value="RNA POLYMERASE SIGMA-54 FACTOR"/>
    <property type="match status" value="1"/>
</dbReference>
<dbReference type="InterPro" id="IPR000394">
    <property type="entry name" value="RNA_pol_sigma_54"/>
</dbReference>
<dbReference type="PROSITE" id="PS00718">
    <property type="entry name" value="SIGMA54_2"/>
    <property type="match status" value="1"/>
</dbReference>
<evidence type="ECO:0000256" key="4">
    <source>
        <dbReference type="ARBA" id="ARBA00022695"/>
    </source>
</evidence>
<dbReference type="GO" id="GO:0001216">
    <property type="term" value="F:DNA-binding transcription activator activity"/>
    <property type="evidence" value="ECO:0007669"/>
    <property type="project" value="InterPro"/>
</dbReference>
<evidence type="ECO:0000256" key="2">
    <source>
        <dbReference type="ARBA" id="ARBA00022478"/>
    </source>
</evidence>
<dbReference type="PROSITE" id="PS00717">
    <property type="entry name" value="SIGMA54_1"/>
    <property type="match status" value="1"/>
</dbReference>
<dbReference type="Pfam" id="PF04552">
    <property type="entry name" value="Sigma54_DBD"/>
    <property type="match status" value="1"/>
</dbReference>
<evidence type="ECO:0000259" key="11">
    <source>
        <dbReference type="Pfam" id="PF04963"/>
    </source>
</evidence>
<evidence type="ECO:0000256" key="1">
    <source>
        <dbReference type="ARBA" id="ARBA00008798"/>
    </source>
</evidence>
<dbReference type="NCBIfam" id="TIGR02395">
    <property type="entry name" value="rpoN_sigma"/>
    <property type="match status" value="1"/>
</dbReference>
<keyword evidence="3" id="KW-0808">Transferase</keyword>
<dbReference type="GO" id="GO:0006352">
    <property type="term" value="P:DNA-templated transcription initiation"/>
    <property type="evidence" value="ECO:0007669"/>
    <property type="project" value="InterPro"/>
</dbReference>
<feature type="domain" description="RNA polymerase sigma factor 54 core-binding" evidence="11">
    <location>
        <begin position="78"/>
        <end position="264"/>
    </location>
</feature>
<keyword evidence="4" id="KW-0548">Nucleotidyltransferase</keyword>
<comment type="caution">
    <text evidence="12">The sequence shown here is derived from an EMBL/GenBank/DDBJ whole genome shotgun (WGS) entry which is preliminary data.</text>
</comment>
<dbReference type="Pfam" id="PF00309">
    <property type="entry name" value="Sigma54_AID"/>
    <property type="match status" value="1"/>
</dbReference>
<accession>A0AA46AEW3</accession>
<dbReference type="PROSITE" id="PS50044">
    <property type="entry name" value="SIGMA54_3"/>
    <property type="match status" value="1"/>
</dbReference>
<feature type="domain" description="RNA polymerase sigma factor 54 DNA-binding" evidence="10">
    <location>
        <begin position="279"/>
        <end position="435"/>
    </location>
</feature>
<keyword evidence="5" id="KW-0805">Transcription regulation</keyword>
<evidence type="ECO:0000259" key="10">
    <source>
        <dbReference type="Pfam" id="PF04552"/>
    </source>
</evidence>
<evidence type="ECO:0000256" key="9">
    <source>
        <dbReference type="SAM" id="Coils"/>
    </source>
</evidence>
<evidence type="ECO:0000313" key="13">
    <source>
        <dbReference type="Proteomes" id="UP001157947"/>
    </source>
</evidence>
<dbReference type="Gene3D" id="1.10.10.60">
    <property type="entry name" value="Homeodomain-like"/>
    <property type="match status" value="1"/>
</dbReference>
<comment type="similarity">
    <text evidence="1">Belongs to the sigma-54 factor family.</text>
</comment>
<evidence type="ECO:0000256" key="8">
    <source>
        <dbReference type="ARBA" id="ARBA00023163"/>
    </source>
</evidence>
<dbReference type="EMBL" id="FXTX01000014">
    <property type="protein sequence ID" value="SMP16069.1"/>
    <property type="molecule type" value="Genomic_DNA"/>
</dbReference>
<dbReference type="Proteomes" id="UP001157947">
    <property type="component" value="Unassembled WGS sequence"/>
</dbReference>
<dbReference type="InterPro" id="IPR038709">
    <property type="entry name" value="RpoN_core-bd_sf"/>
</dbReference>
<evidence type="ECO:0000256" key="7">
    <source>
        <dbReference type="ARBA" id="ARBA00023125"/>
    </source>
</evidence>
<evidence type="ECO:0000256" key="3">
    <source>
        <dbReference type="ARBA" id="ARBA00022679"/>
    </source>
</evidence>
<dbReference type="GO" id="GO:0000428">
    <property type="term" value="C:DNA-directed RNA polymerase complex"/>
    <property type="evidence" value="ECO:0007669"/>
    <property type="project" value="UniProtKB-KW"/>
</dbReference>
<dbReference type="PRINTS" id="PR00045">
    <property type="entry name" value="SIGMA54FCT"/>
</dbReference>
<dbReference type="RefSeq" id="WP_265134705.1">
    <property type="nucleotide sequence ID" value="NZ_FXTX01000014.1"/>
</dbReference>
<evidence type="ECO:0000313" key="12">
    <source>
        <dbReference type="EMBL" id="SMP16069.1"/>
    </source>
</evidence>
<dbReference type="PIRSF" id="PIRSF000774">
    <property type="entry name" value="RpoN"/>
    <property type="match status" value="1"/>
</dbReference>
<name>A0AA46AEW3_9AQUI</name>
<dbReference type="InterPro" id="IPR007046">
    <property type="entry name" value="RNA_pol_sigma_54_core-bd"/>
</dbReference>
<keyword evidence="13" id="KW-1185">Reference proteome</keyword>
<proteinExistence type="inferred from homology"/>
<sequence>MKNTLSLKLKNKLTLTLSLKQQITILTLQKVEIEELIRNELEENPFLEEEINIIKNDIDYEPKYDYYEDDEEKDNPLNRIAYQPSFLDFISSQIDLEFDDNEKEIAYEIVGNLNEKGFLDTPIKEIAEKFKVDEEIVENIRKRITRLEPAGIASLNIKEALIVQYEERFGEDQIIKDIINQDLEHITDIDYLKKKYKDEKIEEKIQLIKLLNPYPLSNFSSENTIYVEPDIFIYERTPTDGNPEEFEIVINEKNIPKLKFVNSYKKALNNKNINPQTKQFLYTKLQQAIGIVKGLQQRREELYKLAKILVNHQKDFLKYGKEHIKPLTLKDVAKEMDLHESTISRIVSSKYAQTPQGFLPLKAFFSTKLNTESGNISPESVKYLIQKLIEEEDKSNPLSDTQIAQILQEKGIKVARRTVAKYREEMNIPDSRKRKVIT</sequence>
<gene>
    <name evidence="12" type="ORF">SAMN06264868_11454</name>
</gene>
<keyword evidence="6" id="KW-0731">Sigma factor</keyword>
<keyword evidence="2" id="KW-0240">DNA-directed RNA polymerase</keyword>
<organism evidence="12 13">
    <name type="scientific">Venenivibrio stagnispumantis</name>
    <dbReference type="NCBI Taxonomy" id="407998"/>
    <lineage>
        <taxon>Bacteria</taxon>
        <taxon>Pseudomonadati</taxon>
        <taxon>Aquificota</taxon>
        <taxon>Aquificia</taxon>
        <taxon>Aquificales</taxon>
        <taxon>Hydrogenothermaceae</taxon>
        <taxon>Venenivibrio</taxon>
    </lineage>
</organism>
<reference evidence="12" key="1">
    <citation type="submission" date="2017-05" db="EMBL/GenBank/DDBJ databases">
        <authorList>
            <person name="Varghese N."/>
            <person name="Submissions S."/>
        </authorList>
    </citation>
    <scope>NUCLEOTIDE SEQUENCE</scope>
    <source>
        <strain evidence="12">DSM 18763</strain>
    </source>
</reference>
<dbReference type="InterPro" id="IPR007634">
    <property type="entry name" value="RNA_pol_sigma_54_DNA-bd"/>
</dbReference>
<dbReference type="Pfam" id="PF04963">
    <property type="entry name" value="Sigma54_CBD"/>
    <property type="match status" value="1"/>
</dbReference>
<keyword evidence="9" id="KW-0175">Coiled coil</keyword>
<dbReference type="PANTHER" id="PTHR32248:SF4">
    <property type="entry name" value="RNA POLYMERASE SIGMA-54 FACTOR"/>
    <property type="match status" value="1"/>
</dbReference>
<evidence type="ECO:0000256" key="5">
    <source>
        <dbReference type="ARBA" id="ARBA00023015"/>
    </source>
</evidence>